<accession>A0A6J4JC93</accession>
<reference evidence="2" key="1">
    <citation type="submission" date="2020-02" db="EMBL/GenBank/DDBJ databases">
        <authorList>
            <person name="Meier V. D."/>
        </authorList>
    </citation>
    <scope>NUCLEOTIDE SEQUENCE</scope>
    <source>
        <strain evidence="2">AVDCRST_MAG41</strain>
    </source>
</reference>
<evidence type="ECO:0000313" key="2">
    <source>
        <dbReference type="EMBL" id="CAA9274204.1"/>
    </source>
</evidence>
<feature type="non-terminal residue" evidence="2">
    <location>
        <position position="1"/>
    </location>
</feature>
<keyword evidence="2" id="KW-0378">Hydrolase</keyword>
<organism evidence="2">
    <name type="scientific">uncultured Mycobacteriales bacterium</name>
    <dbReference type="NCBI Taxonomy" id="581187"/>
    <lineage>
        <taxon>Bacteria</taxon>
        <taxon>Bacillati</taxon>
        <taxon>Actinomycetota</taxon>
        <taxon>Actinomycetes</taxon>
        <taxon>Mycobacteriales</taxon>
        <taxon>environmental samples</taxon>
    </lineage>
</organism>
<dbReference type="EC" id="3.4.21.89" evidence="2"/>
<feature type="compositionally biased region" description="Low complexity" evidence="1">
    <location>
        <begin position="170"/>
        <end position="187"/>
    </location>
</feature>
<feature type="compositionally biased region" description="Low complexity" evidence="1">
    <location>
        <begin position="16"/>
        <end position="35"/>
    </location>
</feature>
<feature type="compositionally biased region" description="Low complexity" evidence="1">
    <location>
        <begin position="55"/>
        <end position="69"/>
    </location>
</feature>
<gene>
    <name evidence="2" type="ORF">AVDCRST_MAG41-3093</name>
</gene>
<dbReference type="AlphaFoldDB" id="A0A6J4JC93"/>
<sequence length="187" mass="19051">GAGAPAARGRPPPAGPAAAAGVAVPHRVRAAVGVPDPRVRGPDVLHPVRLHAPDAAGGRPRPGQQGQLPPRRRQPRRRDRLPPAAGLPGRGRGPDQAGRRAARRDGRGQGPHGAGERHAAGRAVRGAAVRGDPGLRAGDGPRRLAVGDGRQPLQLQRQPGVRGDRRRPAGRPGVRAGLAGGPAVLAV</sequence>
<feature type="compositionally biased region" description="Low complexity" evidence="1">
    <location>
        <begin position="121"/>
        <end position="131"/>
    </location>
</feature>
<proteinExistence type="predicted"/>
<protein>
    <submittedName>
        <fullName evidence="2">Signal peptidase I</fullName>
        <ecNumber evidence="2">3.4.21.89</ecNumber>
    </submittedName>
</protein>
<feature type="non-terminal residue" evidence="2">
    <location>
        <position position="187"/>
    </location>
</feature>
<name>A0A6J4JC93_9ACTN</name>
<evidence type="ECO:0000256" key="1">
    <source>
        <dbReference type="SAM" id="MobiDB-lite"/>
    </source>
</evidence>
<feature type="region of interest" description="Disordered" evidence="1">
    <location>
        <begin position="1"/>
        <end position="187"/>
    </location>
</feature>
<feature type="compositionally biased region" description="Basic residues" evidence="1">
    <location>
        <begin position="70"/>
        <end position="79"/>
    </location>
</feature>
<dbReference type="GO" id="GO:0009003">
    <property type="term" value="F:signal peptidase activity"/>
    <property type="evidence" value="ECO:0007669"/>
    <property type="project" value="UniProtKB-EC"/>
</dbReference>
<dbReference type="EMBL" id="CADCTP010000281">
    <property type="protein sequence ID" value="CAA9274204.1"/>
    <property type="molecule type" value="Genomic_DNA"/>
</dbReference>